<comment type="caution">
    <text evidence="1">The sequence shown here is derived from an EMBL/GenBank/DDBJ whole genome shotgun (WGS) entry which is preliminary data.</text>
</comment>
<keyword evidence="2" id="KW-1185">Reference proteome</keyword>
<name>A0ABS5ZIH4_9GAMM</name>
<dbReference type="RefSeq" id="WP_215822073.1">
    <property type="nucleotide sequence ID" value="NZ_JAGSOY010000105.1"/>
</dbReference>
<sequence>MMNTIYNYHPLSGEYLSQVEAHNDPLEGKPLVPAYATTKRPPLTQQNEVALFKNGFWSIVSDYRGVEYWLPDGTYKKIQELDQRVPANALTEPPEPSLGQLRRQVEQKVVAFAFETRAKVSEHVDQYKLASWNDKAQRALRILSNNASEADKLILQAECDKRGSNETLQQLAQKQVVKNQSLAMACAIIDGAELKALKEIKSKRSEKTLNALFQNFKNKVNDELKTYAD</sequence>
<evidence type="ECO:0000313" key="1">
    <source>
        <dbReference type="EMBL" id="MBU2713789.1"/>
    </source>
</evidence>
<protein>
    <recommendedName>
        <fullName evidence="3">Tail fiber assembly protein</fullName>
    </recommendedName>
</protein>
<dbReference type="Proteomes" id="UP000690515">
    <property type="component" value="Unassembled WGS sequence"/>
</dbReference>
<evidence type="ECO:0000313" key="2">
    <source>
        <dbReference type="Proteomes" id="UP000690515"/>
    </source>
</evidence>
<accession>A0ABS5ZIH4</accession>
<organism evidence="1 2">
    <name type="scientific">Zooshikella harenae</name>
    <dbReference type="NCBI Taxonomy" id="2827238"/>
    <lineage>
        <taxon>Bacteria</taxon>
        <taxon>Pseudomonadati</taxon>
        <taxon>Pseudomonadota</taxon>
        <taxon>Gammaproteobacteria</taxon>
        <taxon>Oceanospirillales</taxon>
        <taxon>Zooshikellaceae</taxon>
        <taxon>Zooshikella</taxon>
    </lineage>
</organism>
<evidence type="ECO:0008006" key="3">
    <source>
        <dbReference type="Google" id="ProtNLM"/>
    </source>
</evidence>
<proteinExistence type="predicted"/>
<dbReference type="EMBL" id="JAGSOY010000105">
    <property type="protein sequence ID" value="MBU2713789.1"/>
    <property type="molecule type" value="Genomic_DNA"/>
</dbReference>
<reference evidence="1 2" key="1">
    <citation type="submission" date="2021-04" db="EMBL/GenBank/DDBJ databases">
        <authorList>
            <person name="Pira H."/>
            <person name="Risdian C."/>
            <person name="Wink J."/>
        </authorList>
    </citation>
    <scope>NUCLEOTIDE SEQUENCE [LARGE SCALE GENOMIC DNA]</scope>
    <source>
        <strain evidence="1 2">WH53</strain>
    </source>
</reference>
<gene>
    <name evidence="1" type="ORF">KCG35_22305</name>
</gene>